<dbReference type="Pfam" id="PF13304">
    <property type="entry name" value="AAA_21"/>
    <property type="match status" value="1"/>
</dbReference>
<dbReference type="PANTHER" id="PTHR43581:SF2">
    <property type="entry name" value="EXCINUCLEASE ATPASE SUBUNIT"/>
    <property type="match status" value="1"/>
</dbReference>
<dbReference type="InterPro" id="IPR051396">
    <property type="entry name" value="Bact_Antivir_Def_Nuclease"/>
</dbReference>
<name>A0A679K576_9HYPH</name>
<protein>
    <recommendedName>
        <fullName evidence="1">ATPase AAA-type core domain-containing protein</fullName>
    </recommendedName>
</protein>
<organism evidence="2">
    <name type="scientific">Methylobacterium bullatum</name>
    <dbReference type="NCBI Taxonomy" id="570505"/>
    <lineage>
        <taxon>Bacteria</taxon>
        <taxon>Pseudomonadati</taxon>
        <taxon>Pseudomonadota</taxon>
        <taxon>Alphaproteobacteria</taxon>
        <taxon>Hyphomicrobiales</taxon>
        <taxon>Methylobacteriaceae</taxon>
        <taxon>Methylobacterium</taxon>
    </lineage>
</organism>
<accession>A0A679K576</accession>
<dbReference type="InterPro" id="IPR003959">
    <property type="entry name" value="ATPase_AAA_core"/>
</dbReference>
<gene>
    <name evidence="2" type="ORF">MBLL_01522</name>
</gene>
<feature type="domain" description="ATPase AAA-type core" evidence="1">
    <location>
        <begin position="348"/>
        <end position="417"/>
    </location>
</feature>
<sequence>MKFRVLDSAPKASAGLEGLAILVRDAWDDWRKYRTQFYLIYYDVNGERHDIGSLKIGKIGLKPNSSVSSGFRAPDIEENFEFIGEDFFSLGQDEAYYENINNIKEVPAADFMKQLRDIAFDLSIYHEVKDEDVAGESLFRFVSPANVIGKLHRLAHGDANLTPFHFEYQFGEVIAGIPGPRLEFKVKPYAQPPTNVHVLIGRNGAGKTRFLQSVATSLINPASDEERVGELILHNDFFDEWSFAGLVYVSFSAFDTFQLPSSENISLKAAQVSLIGEGSIADKTGETTKAGVRQFLKSLGVCRSGARKKRWQDAIAALSSDPLFEESQITELLDLPDNNWRSPSKKVFSRLSSGHAVVLLTVTRLVELVDEYTLVLMDEPEGHLHPPLLSALIRSLSDLLTRRNGVAIIATHSPVVLQEIPRSNVWKLRRSGAAAVAERPELETFGENVGTLTSEVFGLEVTSSGFHNLLREAVKSQSGDYDAVLELFSDQLGAEARAIVRGLAVLHKQEKAAD</sequence>
<dbReference type="RefSeq" id="WP_339160121.1">
    <property type="nucleotide sequence ID" value="NZ_LR743510.1"/>
</dbReference>
<proteinExistence type="predicted"/>
<dbReference type="GO" id="GO:0016887">
    <property type="term" value="F:ATP hydrolysis activity"/>
    <property type="evidence" value="ECO:0007669"/>
    <property type="project" value="InterPro"/>
</dbReference>
<dbReference type="EMBL" id="LR743510">
    <property type="protein sequence ID" value="CAA2139234.1"/>
    <property type="molecule type" value="Genomic_DNA"/>
</dbReference>
<dbReference type="InterPro" id="IPR027417">
    <property type="entry name" value="P-loop_NTPase"/>
</dbReference>
<reference evidence="2" key="1">
    <citation type="submission" date="2019-12" db="EMBL/GenBank/DDBJ databases">
        <authorList>
            <person name="Cremers G."/>
        </authorList>
    </citation>
    <scope>NUCLEOTIDE SEQUENCE</scope>
    <source>
        <strain evidence="2">Mbul2</strain>
        <plasmid evidence="2">1</plasmid>
    </source>
</reference>
<dbReference type="Gene3D" id="3.40.50.300">
    <property type="entry name" value="P-loop containing nucleotide triphosphate hydrolases"/>
    <property type="match status" value="1"/>
</dbReference>
<evidence type="ECO:0000259" key="1">
    <source>
        <dbReference type="Pfam" id="PF13304"/>
    </source>
</evidence>
<dbReference type="SUPFAM" id="SSF52540">
    <property type="entry name" value="P-loop containing nucleoside triphosphate hydrolases"/>
    <property type="match status" value="1"/>
</dbReference>
<dbReference type="AlphaFoldDB" id="A0A679K576"/>
<dbReference type="GO" id="GO:0005524">
    <property type="term" value="F:ATP binding"/>
    <property type="evidence" value="ECO:0007669"/>
    <property type="project" value="InterPro"/>
</dbReference>
<evidence type="ECO:0000313" key="2">
    <source>
        <dbReference type="EMBL" id="CAA2139234.1"/>
    </source>
</evidence>
<geneLocation type="plasmid" evidence="2">
    <name>1</name>
</geneLocation>
<dbReference type="PANTHER" id="PTHR43581">
    <property type="entry name" value="ATP/GTP PHOSPHATASE"/>
    <property type="match status" value="1"/>
</dbReference>
<keyword evidence="2" id="KW-0614">Plasmid</keyword>